<dbReference type="Proteomes" id="UP000315995">
    <property type="component" value="Chromosome"/>
</dbReference>
<dbReference type="RefSeq" id="WP_141197159.1">
    <property type="nucleotide sequence ID" value="NZ_CP041186.1"/>
</dbReference>
<gene>
    <name evidence="2" type="ORF">FIV42_07955</name>
</gene>
<name>A0A4Y6PRM2_PERCE</name>
<dbReference type="OrthoDB" id="5516150at2"/>
<keyword evidence="3" id="KW-1185">Reference proteome</keyword>
<proteinExistence type="predicted"/>
<evidence type="ECO:0000313" key="3">
    <source>
        <dbReference type="Proteomes" id="UP000315995"/>
    </source>
</evidence>
<dbReference type="AlphaFoldDB" id="A0A4Y6PRM2"/>
<organism evidence="2 3">
    <name type="scientific">Persicimonas caeni</name>
    <dbReference type="NCBI Taxonomy" id="2292766"/>
    <lineage>
        <taxon>Bacteria</taxon>
        <taxon>Deltaproteobacteria</taxon>
        <taxon>Bradymonadales</taxon>
        <taxon>Bradymonadaceae</taxon>
        <taxon>Persicimonas</taxon>
    </lineage>
</organism>
<accession>A0A4Y6PRM2</accession>
<reference evidence="2 3" key="1">
    <citation type="submission" date="2019-06" db="EMBL/GenBank/DDBJ databases">
        <title>Persicimonas caeni gen. nov., sp. nov., a predatory bacterium isolated from solar saltern.</title>
        <authorList>
            <person name="Wang S."/>
        </authorList>
    </citation>
    <scope>NUCLEOTIDE SEQUENCE [LARGE SCALE GENOMIC DNA]</scope>
    <source>
        <strain evidence="2 3">YN101</strain>
    </source>
</reference>
<sequence>MTDEKKNLRSTGTTTVTRESRRGDEDLDVLTPEEEKVVRMRHGLAEDGDHELKFGLGANEEALAKLANLEKFLVTKFAATEKLEGVFDGDHVDSEAKRMIIHKLQEQND</sequence>
<protein>
    <submittedName>
        <fullName evidence="2">Uncharacterized protein</fullName>
    </submittedName>
</protein>
<feature type="region of interest" description="Disordered" evidence="1">
    <location>
        <begin position="1"/>
        <end position="26"/>
    </location>
</feature>
<evidence type="ECO:0000313" key="2">
    <source>
        <dbReference type="EMBL" id="QDG50667.1"/>
    </source>
</evidence>
<accession>A0A5B8Y3Z5</accession>
<evidence type="ECO:0000256" key="1">
    <source>
        <dbReference type="SAM" id="MobiDB-lite"/>
    </source>
</evidence>
<dbReference type="EMBL" id="CP041186">
    <property type="protein sequence ID" value="QDG50667.1"/>
    <property type="molecule type" value="Genomic_DNA"/>
</dbReference>